<sequence length="514" mass="58272">MLNPTSIVVVRIIIMSIYLFFLFISLVALIIFKKLLPSKRKLPPGPTGLPIIGNLHQLGGLLHSALHKLSLEHGPVMLLRFGVVPVVVLSSKEAAKEVLKTHDLETCSRPKLAGLKLFSYNFKDIGFTQYGEEWREMKKLVGLELFCPQKQKSFRYIREEEGDLLVKEMSKSAQTQTLVDLRKALYSFTAGVILRLAFGQNFHECDFIDMDRVEVLVQEAETSVGALAFTDFFPTGLGWLVDRISGQHSRMNKAFSRLTSFFQHVIDEHMKAGQTQDHSDLVSAMLDMINRPTKSASFKVTSHHLKAMMTDVVLAGINAGVTTMIWTITELTRHPRVMNKLQEEIRTALGFNKERIIEEDLEKVEYMKLVIKESFRLHPPAPLLLPRQTMSEIEIQGYTIPKNSMIKINTYTIGRDPKCWTEAEEFIPERFSDTSINFKGQHFELLPFGAGRRSCPGMALGMANLELGLLNLLYFFDWSLPNGMAIEDIDMDEAGDLNISKKVPLELVPTLHCW</sequence>
<dbReference type="GO" id="GO:0005506">
    <property type="term" value="F:iron ion binding"/>
    <property type="evidence" value="ECO:0007669"/>
    <property type="project" value="InterPro"/>
</dbReference>
<name>A0A8S9RQE4_BRACR</name>
<dbReference type="InterPro" id="IPR050193">
    <property type="entry name" value="Cytochrome_P450_71"/>
</dbReference>
<comment type="similarity">
    <text evidence="2 8">Belongs to the cytochrome P450 family.</text>
</comment>
<evidence type="ECO:0000256" key="8">
    <source>
        <dbReference type="RuleBase" id="RU000461"/>
    </source>
</evidence>
<feature type="transmembrane region" description="Helical" evidence="9">
    <location>
        <begin position="12"/>
        <end position="32"/>
    </location>
</feature>
<dbReference type="InterPro" id="IPR002401">
    <property type="entry name" value="Cyt_P450_E_grp-I"/>
</dbReference>
<comment type="caution">
    <text evidence="10">The sequence shown here is derived from an EMBL/GenBank/DDBJ whole genome shotgun (WGS) entry which is preliminary data.</text>
</comment>
<keyword evidence="3 9" id="KW-0812">Transmembrane</keyword>
<dbReference type="GO" id="GO:0020037">
    <property type="term" value="F:heme binding"/>
    <property type="evidence" value="ECO:0007669"/>
    <property type="project" value="InterPro"/>
</dbReference>
<dbReference type="InterPro" id="IPR001128">
    <property type="entry name" value="Cyt_P450"/>
</dbReference>
<accession>A0A8S9RQE4</accession>
<keyword evidence="7 8" id="KW-0408">Iron</keyword>
<evidence type="ECO:0000256" key="1">
    <source>
        <dbReference type="ARBA" id="ARBA00004167"/>
    </source>
</evidence>
<keyword evidence="7 8" id="KW-0479">Metal-binding</keyword>
<keyword evidence="6 9" id="KW-0472">Membrane</keyword>
<protein>
    <recommendedName>
        <fullName evidence="12">Cytochrome P450</fullName>
    </recommendedName>
</protein>
<evidence type="ECO:0000256" key="6">
    <source>
        <dbReference type="ARBA" id="ARBA00023136"/>
    </source>
</evidence>
<dbReference type="PANTHER" id="PTHR47956:SF79">
    <property type="entry name" value="CYTOCHROME P450 71B31-RELATED"/>
    <property type="match status" value="1"/>
</dbReference>
<evidence type="ECO:0000313" key="11">
    <source>
        <dbReference type="Proteomes" id="UP000712600"/>
    </source>
</evidence>
<dbReference type="AlphaFoldDB" id="A0A8S9RQE4"/>
<keyword evidence="8" id="KW-0503">Monooxygenase</keyword>
<keyword evidence="5 8" id="KW-0560">Oxidoreductase</keyword>
<dbReference type="FunFam" id="1.10.630.10:FF:000011">
    <property type="entry name" value="Cytochrome P450 83B1"/>
    <property type="match status" value="1"/>
</dbReference>
<gene>
    <name evidence="10" type="ORF">F2Q69_00061747</name>
</gene>
<keyword evidence="4 9" id="KW-1133">Transmembrane helix</keyword>
<evidence type="ECO:0000256" key="7">
    <source>
        <dbReference type="PIRSR" id="PIRSR602401-1"/>
    </source>
</evidence>
<dbReference type="GO" id="GO:0016705">
    <property type="term" value="F:oxidoreductase activity, acting on paired donors, with incorporation or reduction of molecular oxygen"/>
    <property type="evidence" value="ECO:0007669"/>
    <property type="project" value="InterPro"/>
</dbReference>
<dbReference type="CDD" id="cd11072">
    <property type="entry name" value="CYP71-like"/>
    <property type="match status" value="1"/>
</dbReference>
<evidence type="ECO:0000256" key="2">
    <source>
        <dbReference type="ARBA" id="ARBA00010617"/>
    </source>
</evidence>
<dbReference type="PRINTS" id="PR00463">
    <property type="entry name" value="EP450I"/>
</dbReference>
<dbReference type="SUPFAM" id="SSF48264">
    <property type="entry name" value="Cytochrome P450"/>
    <property type="match status" value="1"/>
</dbReference>
<dbReference type="GO" id="GO:0004497">
    <property type="term" value="F:monooxygenase activity"/>
    <property type="evidence" value="ECO:0007669"/>
    <property type="project" value="UniProtKB-KW"/>
</dbReference>
<dbReference type="Pfam" id="PF00067">
    <property type="entry name" value="p450"/>
    <property type="match status" value="1"/>
</dbReference>
<keyword evidence="7 8" id="KW-0349">Heme</keyword>
<proteinExistence type="inferred from homology"/>
<evidence type="ECO:0000256" key="4">
    <source>
        <dbReference type="ARBA" id="ARBA00022989"/>
    </source>
</evidence>
<evidence type="ECO:0000256" key="9">
    <source>
        <dbReference type="SAM" id="Phobius"/>
    </source>
</evidence>
<comment type="cofactor">
    <cofactor evidence="7">
        <name>heme</name>
        <dbReference type="ChEBI" id="CHEBI:30413"/>
    </cofactor>
</comment>
<evidence type="ECO:0008006" key="12">
    <source>
        <dbReference type="Google" id="ProtNLM"/>
    </source>
</evidence>
<dbReference type="Gene3D" id="1.10.630.10">
    <property type="entry name" value="Cytochrome P450"/>
    <property type="match status" value="1"/>
</dbReference>
<dbReference type="PROSITE" id="PS00086">
    <property type="entry name" value="CYTOCHROME_P450"/>
    <property type="match status" value="1"/>
</dbReference>
<dbReference type="PANTHER" id="PTHR47956">
    <property type="entry name" value="CYTOCHROME P450 71B11-RELATED"/>
    <property type="match status" value="1"/>
</dbReference>
<dbReference type="InterPro" id="IPR036396">
    <property type="entry name" value="Cyt_P450_sf"/>
</dbReference>
<evidence type="ECO:0000256" key="3">
    <source>
        <dbReference type="ARBA" id="ARBA00022692"/>
    </source>
</evidence>
<evidence type="ECO:0000256" key="5">
    <source>
        <dbReference type="ARBA" id="ARBA00023002"/>
    </source>
</evidence>
<dbReference type="PRINTS" id="PR00385">
    <property type="entry name" value="P450"/>
</dbReference>
<feature type="binding site" description="axial binding residue" evidence="7">
    <location>
        <position position="455"/>
    </location>
    <ligand>
        <name>heme</name>
        <dbReference type="ChEBI" id="CHEBI:30413"/>
    </ligand>
    <ligandPart>
        <name>Fe</name>
        <dbReference type="ChEBI" id="CHEBI:18248"/>
    </ligandPart>
</feature>
<comment type="subcellular location">
    <subcellularLocation>
        <location evidence="1">Membrane</location>
        <topology evidence="1">Single-pass membrane protein</topology>
    </subcellularLocation>
</comment>
<evidence type="ECO:0000313" key="10">
    <source>
        <dbReference type="EMBL" id="KAF3574452.1"/>
    </source>
</evidence>
<dbReference type="GO" id="GO:0016020">
    <property type="term" value="C:membrane"/>
    <property type="evidence" value="ECO:0007669"/>
    <property type="project" value="UniProtKB-SubCell"/>
</dbReference>
<dbReference type="InterPro" id="IPR017972">
    <property type="entry name" value="Cyt_P450_CS"/>
</dbReference>
<reference evidence="10" key="1">
    <citation type="submission" date="2019-12" db="EMBL/GenBank/DDBJ databases">
        <title>Genome sequencing and annotation of Brassica cretica.</title>
        <authorList>
            <person name="Studholme D.J."/>
            <person name="Sarris P."/>
        </authorList>
    </citation>
    <scope>NUCLEOTIDE SEQUENCE</scope>
    <source>
        <strain evidence="10">PFS-109/04</strain>
        <tissue evidence="10">Leaf</tissue>
    </source>
</reference>
<organism evidence="10 11">
    <name type="scientific">Brassica cretica</name>
    <name type="common">Mustard</name>
    <dbReference type="NCBI Taxonomy" id="69181"/>
    <lineage>
        <taxon>Eukaryota</taxon>
        <taxon>Viridiplantae</taxon>
        <taxon>Streptophyta</taxon>
        <taxon>Embryophyta</taxon>
        <taxon>Tracheophyta</taxon>
        <taxon>Spermatophyta</taxon>
        <taxon>Magnoliopsida</taxon>
        <taxon>eudicotyledons</taxon>
        <taxon>Gunneridae</taxon>
        <taxon>Pentapetalae</taxon>
        <taxon>rosids</taxon>
        <taxon>malvids</taxon>
        <taxon>Brassicales</taxon>
        <taxon>Brassicaceae</taxon>
        <taxon>Brassiceae</taxon>
        <taxon>Brassica</taxon>
    </lineage>
</organism>
<dbReference type="Proteomes" id="UP000712600">
    <property type="component" value="Unassembled WGS sequence"/>
</dbReference>
<dbReference type="EMBL" id="QGKX02000095">
    <property type="protein sequence ID" value="KAF3574452.1"/>
    <property type="molecule type" value="Genomic_DNA"/>
</dbReference>